<keyword evidence="15" id="KW-1185">Reference proteome</keyword>
<feature type="domain" description="C2H2-type" evidence="13">
    <location>
        <begin position="371"/>
        <end position="398"/>
    </location>
</feature>
<feature type="domain" description="C2H2-type" evidence="13">
    <location>
        <begin position="455"/>
        <end position="482"/>
    </location>
</feature>
<dbReference type="FunFam" id="3.30.160.60:FF:000912">
    <property type="entry name" value="Zinc finger protein 660"/>
    <property type="match status" value="3"/>
</dbReference>
<dbReference type="FunFam" id="3.30.160.60:FF:001963">
    <property type="entry name" value="Replication initiator 1"/>
    <property type="match status" value="1"/>
</dbReference>
<dbReference type="PROSITE" id="PS00028">
    <property type="entry name" value="ZINC_FINGER_C2H2_1"/>
    <property type="match status" value="9"/>
</dbReference>
<reference evidence="14" key="1">
    <citation type="submission" date="2025-08" db="UniProtKB">
        <authorList>
            <consortium name="Ensembl"/>
        </authorList>
    </citation>
    <scope>IDENTIFICATION</scope>
</reference>
<feature type="domain" description="C2H2-type" evidence="13">
    <location>
        <begin position="260"/>
        <end position="281"/>
    </location>
</feature>
<keyword evidence="6" id="KW-0862">Zinc</keyword>
<evidence type="ECO:0000256" key="5">
    <source>
        <dbReference type="ARBA" id="ARBA00022771"/>
    </source>
</evidence>
<evidence type="ECO:0000256" key="6">
    <source>
        <dbReference type="ARBA" id="ARBA00022833"/>
    </source>
</evidence>
<dbReference type="Ensembl" id="ENSNFUT00015019549.1">
    <property type="protein sequence ID" value="ENSNFUP00015018705.1"/>
    <property type="gene ID" value="ENSNFUG00015008899.1"/>
</dbReference>
<dbReference type="SMART" id="SM00355">
    <property type="entry name" value="ZnF_C2H2"/>
    <property type="match status" value="10"/>
</dbReference>
<feature type="domain" description="C2H2-type" evidence="13">
    <location>
        <begin position="511"/>
        <end position="538"/>
    </location>
</feature>
<sequence length="544" mass="62942">MVTSVWVVIERTRSLIQATKISFLRRVSGLSHRNRVRSLVIQEGLEVDPLLLHIERSQLRWLGHLVRMPPGHLPGEVFCVHPTRRRPRTHRVLHRFKWQRYPSLEEALEEQSVGVDHQNPQSLHLKEEQEELWTSLEGEQLHLKEETDGARFPFNAVSIKSGNDEEKPLVSQLHQQQIENIDGPTSSSADQTTLETGEGEETSRNPVLNPHEQTSDSSDAEFIVDYEKEEEDVNPDSGSETRLEDVDWNEPGVSSVNKFFRCPECGKQFLHKSSLQKHVRVKELKSFSCDHCAKVFNYKTNLNRHVRVHTGQKPFTCELCGRHFSQKPHLNTHMRVHTGQKCFTCELCGQRFNEKAHLNSHMRVHTGQKPFICELCGQRFSQKSHLNVHMRVHTGQKPFACELCGQRFTHKQNFNRHMSVHSGQKPFACELCAQQFTRKATLNCHMSIHTGQNPFACEFCGQRFNQKANLNVHTKVHTGHKPFVCELCGQRFTHKQNLSRHMSVHTGQKPFVCELCGQRFTLKQNLKRHMSLHTEQKFHCLVLF</sequence>
<evidence type="ECO:0000256" key="2">
    <source>
        <dbReference type="ARBA" id="ARBA00006991"/>
    </source>
</evidence>
<feature type="domain" description="C2H2-type" evidence="13">
    <location>
        <begin position="483"/>
        <end position="510"/>
    </location>
</feature>
<keyword evidence="10" id="KW-0539">Nucleus</keyword>
<feature type="domain" description="C2H2-type" evidence="13">
    <location>
        <begin position="315"/>
        <end position="342"/>
    </location>
</feature>
<dbReference type="PROSITE" id="PS50157">
    <property type="entry name" value="ZINC_FINGER_C2H2_2"/>
    <property type="match status" value="10"/>
</dbReference>
<dbReference type="FunFam" id="3.30.160.60:FF:001818">
    <property type="entry name" value="GDNF-inducible zinc finger protein 1 isoform X1"/>
    <property type="match status" value="1"/>
</dbReference>
<evidence type="ECO:0000256" key="3">
    <source>
        <dbReference type="ARBA" id="ARBA00022723"/>
    </source>
</evidence>
<dbReference type="GeneTree" id="ENSGT01150000286959"/>
<dbReference type="InterPro" id="IPR013087">
    <property type="entry name" value="Znf_C2H2_type"/>
</dbReference>
<keyword evidence="3" id="KW-0479">Metal-binding</keyword>
<evidence type="ECO:0000313" key="14">
    <source>
        <dbReference type="Ensembl" id="ENSNFUP00015018705.1"/>
    </source>
</evidence>
<feature type="compositionally biased region" description="Polar residues" evidence="12">
    <location>
        <begin position="179"/>
        <end position="191"/>
    </location>
</feature>
<dbReference type="Pfam" id="PF00096">
    <property type="entry name" value="zf-C2H2"/>
    <property type="match status" value="9"/>
</dbReference>
<evidence type="ECO:0000256" key="11">
    <source>
        <dbReference type="PROSITE-ProRule" id="PRU00042"/>
    </source>
</evidence>
<dbReference type="PANTHER" id="PTHR23235">
    <property type="entry name" value="KRUEPPEL-LIKE TRANSCRIPTION FACTOR"/>
    <property type="match status" value="1"/>
</dbReference>
<feature type="domain" description="C2H2-type" evidence="13">
    <location>
        <begin position="399"/>
        <end position="426"/>
    </location>
</feature>
<proteinExistence type="inferred from homology"/>
<keyword evidence="5 11" id="KW-0863">Zinc-finger</keyword>
<dbReference type="Proteomes" id="UP000694548">
    <property type="component" value="Unassembled WGS sequence"/>
</dbReference>
<accession>A0A8C6LGM7</accession>
<evidence type="ECO:0000256" key="4">
    <source>
        <dbReference type="ARBA" id="ARBA00022737"/>
    </source>
</evidence>
<feature type="domain" description="C2H2-type" evidence="13">
    <location>
        <begin position="427"/>
        <end position="454"/>
    </location>
</feature>
<dbReference type="GO" id="GO:0000978">
    <property type="term" value="F:RNA polymerase II cis-regulatory region sequence-specific DNA binding"/>
    <property type="evidence" value="ECO:0007669"/>
    <property type="project" value="TreeGrafter"/>
</dbReference>
<dbReference type="Gene3D" id="3.30.160.60">
    <property type="entry name" value="Classic Zinc Finger"/>
    <property type="match status" value="10"/>
</dbReference>
<evidence type="ECO:0000313" key="15">
    <source>
        <dbReference type="Proteomes" id="UP000694548"/>
    </source>
</evidence>
<keyword evidence="4" id="KW-0677">Repeat</keyword>
<dbReference type="FunFam" id="3.30.160.60:FF:001249">
    <property type="entry name" value="CTCF"/>
    <property type="match status" value="1"/>
</dbReference>
<feature type="domain" description="C2H2-type" evidence="13">
    <location>
        <begin position="287"/>
        <end position="314"/>
    </location>
</feature>
<dbReference type="GO" id="GO:0000981">
    <property type="term" value="F:DNA-binding transcription factor activity, RNA polymerase II-specific"/>
    <property type="evidence" value="ECO:0007669"/>
    <property type="project" value="TreeGrafter"/>
</dbReference>
<keyword evidence="9" id="KW-0804">Transcription</keyword>
<reference evidence="14" key="2">
    <citation type="submission" date="2025-09" db="UniProtKB">
        <authorList>
            <consortium name="Ensembl"/>
        </authorList>
    </citation>
    <scope>IDENTIFICATION</scope>
</reference>
<dbReference type="GO" id="GO:0042802">
    <property type="term" value="F:identical protein binding"/>
    <property type="evidence" value="ECO:0007669"/>
    <property type="project" value="UniProtKB-ARBA"/>
</dbReference>
<dbReference type="InterPro" id="IPR036236">
    <property type="entry name" value="Znf_C2H2_sf"/>
</dbReference>
<comment type="similarity">
    <text evidence="2">Belongs to the krueppel C2H2-type zinc-finger protein family.</text>
</comment>
<dbReference type="GO" id="GO:0008270">
    <property type="term" value="F:zinc ion binding"/>
    <property type="evidence" value="ECO:0007669"/>
    <property type="project" value="UniProtKB-KW"/>
</dbReference>
<dbReference type="FunFam" id="3.30.160.60:FF:000508">
    <property type="entry name" value="Myeloid zinc finger 1"/>
    <property type="match status" value="1"/>
</dbReference>
<keyword evidence="8" id="KW-0238">DNA-binding</keyword>
<dbReference type="FunFam" id="3.30.160.60:FF:000100">
    <property type="entry name" value="Zinc finger 45-like"/>
    <property type="match status" value="2"/>
</dbReference>
<evidence type="ECO:0000256" key="12">
    <source>
        <dbReference type="SAM" id="MobiDB-lite"/>
    </source>
</evidence>
<dbReference type="AlphaFoldDB" id="A0A8C6LGM7"/>
<dbReference type="FunFam" id="3.30.160.60:FF:001156">
    <property type="entry name" value="Zinc finger protein 407"/>
    <property type="match status" value="1"/>
</dbReference>
<evidence type="ECO:0000256" key="10">
    <source>
        <dbReference type="ARBA" id="ARBA00023242"/>
    </source>
</evidence>
<protein>
    <recommendedName>
        <fullName evidence="13">C2H2-type domain-containing protein</fullName>
    </recommendedName>
</protein>
<evidence type="ECO:0000259" key="13">
    <source>
        <dbReference type="PROSITE" id="PS50157"/>
    </source>
</evidence>
<evidence type="ECO:0000256" key="7">
    <source>
        <dbReference type="ARBA" id="ARBA00023015"/>
    </source>
</evidence>
<dbReference type="GO" id="GO:0005634">
    <property type="term" value="C:nucleus"/>
    <property type="evidence" value="ECO:0007669"/>
    <property type="project" value="UniProtKB-SubCell"/>
</dbReference>
<feature type="domain" description="C2H2-type" evidence="13">
    <location>
        <begin position="343"/>
        <end position="370"/>
    </location>
</feature>
<name>A0A8C6LGM7_NOTFU</name>
<dbReference type="PANTHER" id="PTHR23235:SF142">
    <property type="entry name" value="ZINC FINGER PROTEIN 384"/>
    <property type="match status" value="1"/>
</dbReference>
<comment type="subcellular location">
    <subcellularLocation>
        <location evidence="1">Nucleus</location>
    </subcellularLocation>
</comment>
<evidence type="ECO:0000256" key="8">
    <source>
        <dbReference type="ARBA" id="ARBA00023125"/>
    </source>
</evidence>
<evidence type="ECO:0000256" key="9">
    <source>
        <dbReference type="ARBA" id="ARBA00023163"/>
    </source>
</evidence>
<evidence type="ECO:0000256" key="1">
    <source>
        <dbReference type="ARBA" id="ARBA00004123"/>
    </source>
</evidence>
<feature type="region of interest" description="Disordered" evidence="12">
    <location>
        <begin position="179"/>
        <end position="219"/>
    </location>
</feature>
<dbReference type="SUPFAM" id="SSF57667">
    <property type="entry name" value="beta-beta-alpha zinc fingers"/>
    <property type="match status" value="6"/>
</dbReference>
<organism evidence="14 15">
    <name type="scientific">Nothobranchius furzeri</name>
    <name type="common">Turquoise killifish</name>
    <dbReference type="NCBI Taxonomy" id="105023"/>
    <lineage>
        <taxon>Eukaryota</taxon>
        <taxon>Metazoa</taxon>
        <taxon>Chordata</taxon>
        <taxon>Craniata</taxon>
        <taxon>Vertebrata</taxon>
        <taxon>Euteleostomi</taxon>
        <taxon>Actinopterygii</taxon>
        <taxon>Neopterygii</taxon>
        <taxon>Teleostei</taxon>
        <taxon>Neoteleostei</taxon>
        <taxon>Acanthomorphata</taxon>
        <taxon>Ovalentaria</taxon>
        <taxon>Atherinomorphae</taxon>
        <taxon>Cyprinodontiformes</taxon>
        <taxon>Nothobranchiidae</taxon>
        <taxon>Nothobranchius</taxon>
    </lineage>
</organism>
<keyword evidence="7" id="KW-0805">Transcription regulation</keyword>